<keyword evidence="2" id="KW-1185">Reference proteome</keyword>
<reference evidence="1 2" key="1">
    <citation type="submission" date="2014-10" db="EMBL/GenBank/DDBJ databases">
        <title>Draft genome of the hookworm Ancylostoma caninum.</title>
        <authorList>
            <person name="Mitreva M."/>
        </authorList>
    </citation>
    <scope>NUCLEOTIDE SEQUENCE [LARGE SCALE GENOMIC DNA]</scope>
    <source>
        <strain evidence="1 2">Baltimore</strain>
    </source>
</reference>
<gene>
    <name evidence="1" type="ORF">ANCCAN_12252</name>
</gene>
<dbReference type="SUPFAM" id="SSF55797">
    <property type="entry name" value="PR-1-like"/>
    <property type="match status" value="1"/>
</dbReference>
<accession>A0A368GBI7</accession>
<sequence>MLPYNYEFIPTYADPSCDTPGLNPELRQKILEFHKEKAKSLDWDCELEKKAHESIKYNEVDTSGIGGRVNEYAEMSIGTMEVNVKEALRYWFEKNPYYARENVDGKFCKCEDWLHLQSRSAAHSLHLCIRLSYTTMPFTRCDSIRYRR</sequence>
<evidence type="ECO:0008006" key="3">
    <source>
        <dbReference type="Google" id="ProtNLM"/>
    </source>
</evidence>
<dbReference type="AlphaFoldDB" id="A0A368GBI7"/>
<dbReference type="EMBL" id="JOJR01000222">
    <property type="protein sequence ID" value="RCN41766.1"/>
    <property type="molecule type" value="Genomic_DNA"/>
</dbReference>
<evidence type="ECO:0000313" key="1">
    <source>
        <dbReference type="EMBL" id="RCN41766.1"/>
    </source>
</evidence>
<dbReference type="Proteomes" id="UP000252519">
    <property type="component" value="Unassembled WGS sequence"/>
</dbReference>
<proteinExistence type="predicted"/>
<organism evidence="1 2">
    <name type="scientific">Ancylostoma caninum</name>
    <name type="common">Dog hookworm</name>
    <dbReference type="NCBI Taxonomy" id="29170"/>
    <lineage>
        <taxon>Eukaryota</taxon>
        <taxon>Metazoa</taxon>
        <taxon>Ecdysozoa</taxon>
        <taxon>Nematoda</taxon>
        <taxon>Chromadorea</taxon>
        <taxon>Rhabditida</taxon>
        <taxon>Rhabditina</taxon>
        <taxon>Rhabditomorpha</taxon>
        <taxon>Strongyloidea</taxon>
        <taxon>Ancylostomatidae</taxon>
        <taxon>Ancylostomatinae</taxon>
        <taxon>Ancylostoma</taxon>
    </lineage>
</organism>
<dbReference type="OrthoDB" id="5903440at2759"/>
<evidence type="ECO:0000313" key="2">
    <source>
        <dbReference type="Proteomes" id="UP000252519"/>
    </source>
</evidence>
<comment type="caution">
    <text evidence="1">The sequence shown here is derived from an EMBL/GenBank/DDBJ whole genome shotgun (WGS) entry which is preliminary data.</text>
</comment>
<dbReference type="InterPro" id="IPR035940">
    <property type="entry name" value="CAP_sf"/>
</dbReference>
<name>A0A368GBI7_ANCCA</name>
<dbReference type="Gene3D" id="3.40.33.10">
    <property type="entry name" value="CAP"/>
    <property type="match status" value="1"/>
</dbReference>
<protein>
    <recommendedName>
        <fullName evidence="3">SCP domain-containing protein</fullName>
    </recommendedName>
</protein>